<dbReference type="Gene3D" id="1.10.10.2830">
    <property type="match status" value="1"/>
</dbReference>
<evidence type="ECO:0000313" key="7">
    <source>
        <dbReference type="EMBL" id="AVY96022.1"/>
    </source>
</evidence>
<dbReference type="NCBIfam" id="TIGR00180">
    <property type="entry name" value="parB_part"/>
    <property type="match status" value="1"/>
</dbReference>
<proteinExistence type="inferred from homology"/>
<dbReference type="FunFam" id="1.10.10.2830:FF:000001">
    <property type="entry name" value="Chromosome partitioning protein ParB"/>
    <property type="match status" value="1"/>
</dbReference>
<comment type="similarity">
    <text evidence="1">Belongs to the ParB family.</text>
</comment>
<dbReference type="InterPro" id="IPR057240">
    <property type="entry name" value="ParB_dimer_C"/>
</dbReference>
<keyword evidence="8" id="KW-1185">Reference proteome</keyword>
<dbReference type="SUPFAM" id="SSF109709">
    <property type="entry name" value="KorB DNA-binding domain-like"/>
    <property type="match status" value="1"/>
</dbReference>
<dbReference type="EMBL" id="CP028519">
    <property type="protein sequence ID" value="AVY96022.1"/>
    <property type="molecule type" value="Genomic_DNA"/>
</dbReference>
<dbReference type="InterPro" id="IPR004437">
    <property type="entry name" value="ParB/RepB/Spo0J"/>
</dbReference>
<dbReference type="OrthoDB" id="9802051at2"/>
<feature type="domain" description="ParB-like N-terminal" evidence="6">
    <location>
        <begin position="27"/>
        <end position="117"/>
    </location>
</feature>
<dbReference type="FunFam" id="3.90.1530.30:FF:000001">
    <property type="entry name" value="Chromosome partitioning protein ParB"/>
    <property type="match status" value="1"/>
</dbReference>
<dbReference type="GO" id="GO:0005694">
    <property type="term" value="C:chromosome"/>
    <property type="evidence" value="ECO:0007669"/>
    <property type="project" value="TreeGrafter"/>
</dbReference>
<dbReference type="PANTHER" id="PTHR33375:SF1">
    <property type="entry name" value="CHROMOSOME-PARTITIONING PROTEIN PARB-RELATED"/>
    <property type="match status" value="1"/>
</dbReference>
<evidence type="ECO:0000256" key="4">
    <source>
        <dbReference type="ARBA" id="ARBA00025472"/>
    </source>
</evidence>
<name>A0A2S0PF82_9NEIS</name>
<dbReference type="Pfam" id="PF17762">
    <property type="entry name" value="HTH_ParB"/>
    <property type="match status" value="1"/>
</dbReference>
<keyword evidence="3" id="KW-0238">DNA-binding</keyword>
<dbReference type="STRING" id="1122240.GCA_000620105_02185"/>
<keyword evidence="2" id="KW-0159">Chromosome partition</keyword>
<evidence type="ECO:0000259" key="6">
    <source>
        <dbReference type="SMART" id="SM00470"/>
    </source>
</evidence>
<dbReference type="GO" id="GO:0003677">
    <property type="term" value="F:DNA binding"/>
    <property type="evidence" value="ECO:0007669"/>
    <property type="project" value="UniProtKB-KW"/>
</dbReference>
<evidence type="ECO:0000313" key="8">
    <source>
        <dbReference type="Proteomes" id="UP000244173"/>
    </source>
</evidence>
<sequence length="281" mass="31069">MSKPKFKGLGRGLDVLLAANPAEDRLATLPIGDIRPGRYQPRTHMDEAALAQLAESILAQGVIQPIVVREIGLGDYELIAGERRWRAARKAGLAEIPAVVRAVPDEAALAIALIENIQREQLNPLEEAHGIQRLIDEFGMTHERAASALGRSRSAVTNLLRLLNLAEPVQDLVYAGRIDMGHARALLPLPVLDQIELARDIAERGLSVRDAERLAQARQQPEEDRKAPRKDPDVLRLEEEIAEILGTTVHIRHGSKGHGRLVIEYSDLNSLDGYLQKLKRQ</sequence>
<dbReference type="InterPro" id="IPR003115">
    <property type="entry name" value="ParB_N"/>
</dbReference>
<dbReference type="InterPro" id="IPR050336">
    <property type="entry name" value="Chromosome_partition/occlusion"/>
</dbReference>
<evidence type="ECO:0000256" key="2">
    <source>
        <dbReference type="ARBA" id="ARBA00022829"/>
    </source>
</evidence>
<feature type="region of interest" description="Disordered" evidence="5">
    <location>
        <begin position="212"/>
        <end position="232"/>
    </location>
</feature>
<dbReference type="Gene3D" id="3.90.1530.30">
    <property type="match status" value="1"/>
</dbReference>
<dbReference type="RefSeq" id="WP_028499251.1">
    <property type="nucleotide sequence ID" value="NZ_CALFSO010000093.1"/>
</dbReference>
<dbReference type="InterPro" id="IPR036086">
    <property type="entry name" value="ParB/Sulfiredoxin_sf"/>
</dbReference>
<dbReference type="SMART" id="SM00470">
    <property type="entry name" value="ParB"/>
    <property type="match status" value="1"/>
</dbReference>
<organism evidence="7 8">
    <name type="scientific">Microvirgula aerodenitrificans</name>
    <dbReference type="NCBI Taxonomy" id="57480"/>
    <lineage>
        <taxon>Bacteria</taxon>
        <taxon>Pseudomonadati</taxon>
        <taxon>Pseudomonadota</taxon>
        <taxon>Betaproteobacteria</taxon>
        <taxon>Neisseriales</taxon>
        <taxon>Aquaspirillaceae</taxon>
        <taxon>Microvirgula</taxon>
    </lineage>
</organism>
<evidence type="ECO:0000256" key="5">
    <source>
        <dbReference type="SAM" id="MobiDB-lite"/>
    </source>
</evidence>
<dbReference type="KEGG" id="maer:DAI18_08200"/>
<protein>
    <submittedName>
        <fullName evidence="7">ParB/RepB/Spo0J family partition protein</fullName>
    </submittedName>
</protein>
<dbReference type="CDD" id="cd16393">
    <property type="entry name" value="SPO0J_N"/>
    <property type="match status" value="1"/>
</dbReference>
<gene>
    <name evidence="7" type="ORF">DAI18_08200</name>
</gene>
<dbReference type="PANTHER" id="PTHR33375">
    <property type="entry name" value="CHROMOSOME-PARTITIONING PROTEIN PARB-RELATED"/>
    <property type="match status" value="1"/>
</dbReference>
<evidence type="ECO:0000256" key="1">
    <source>
        <dbReference type="ARBA" id="ARBA00006295"/>
    </source>
</evidence>
<comment type="function">
    <text evidence="4">Involved in chromosome partition. Localize to both poles of the predivisional cell following completion of DNA replication. Binds to the DNA origin of replication.</text>
</comment>
<dbReference type="AlphaFoldDB" id="A0A2S0PF82"/>
<dbReference type="InterPro" id="IPR041468">
    <property type="entry name" value="HTH_ParB/Spo0J"/>
</dbReference>
<dbReference type="SUPFAM" id="SSF110849">
    <property type="entry name" value="ParB/Sulfiredoxin"/>
    <property type="match status" value="1"/>
</dbReference>
<accession>A0A2S0PF82</accession>
<dbReference type="GO" id="GO:0045881">
    <property type="term" value="P:positive regulation of sporulation resulting in formation of a cellular spore"/>
    <property type="evidence" value="ECO:0007669"/>
    <property type="project" value="TreeGrafter"/>
</dbReference>
<dbReference type="Proteomes" id="UP000244173">
    <property type="component" value="Chromosome"/>
</dbReference>
<evidence type="ECO:0000256" key="3">
    <source>
        <dbReference type="ARBA" id="ARBA00023125"/>
    </source>
</evidence>
<dbReference type="Pfam" id="PF02195">
    <property type="entry name" value="ParB_N"/>
    <property type="match status" value="1"/>
</dbReference>
<dbReference type="GO" id="GO:0007059">
    <property type="term" value="P:chromosome segregation"/>
    <property type="evidence" value="ECO:0007669"/>
    <property type="project" value="UniProtKB-KW"/>
</dbReference>
<dbReference type="Pfam" id="PF23552">
    <property type="entry name" value="ParB_C"/>
    <property type="match status" value="1"/>
</dbReference>
<reference evidence="7 8" key="1">
    <citation type="submission" date="2018-04" db="EMBL/GenBank/DDBJ databases">
        <title>Denitrifier Microvirgula.</title>
        <authorList>
            <person name="Anderson E."/>
            <person name="Jang J."/>
            <person name="Ishii S."/>
        </authorList>
    </citation>
    <scope>NUCLEOTIDE SEQUENCE [LARGE SCALE GENOMIC DNA]</scope>
    <source>
        <strain evidence="7 8">BE2.4</strain>
    </source>
</reference>